<organism evidence="2 3">
    <name type="scientific">Polyangium sorediatum</name>
    <dbReference type="NCBI Taxonomy" id="889274"/>
    <lineage>
        <taxon>Bacteria</taxon>
        <taxon>Pseudomonadati</taxon>
        <taxon>Myxococcota</taxon>
        <taxon>Polyangia</taxon>
        <taxon>Polyangiales</taxon>
        <taxon>Polyangiaceae</taxon>
        <taxon>Polyangium</taxon>
    </lineage>
</organism>
<name>A0ABT6P3J0_9BACT</name>
<feature type="compositionally biased region" description="Low complexity" evidence="1">
    <location>
        <begin position="16"/>
        <end position="31"/>
    </location>
</feature>
<evidence type="ECO:0000313" key="3">
    <source>
        <dbReference type="Proteomes" id="UP001160301"/>
    </source>
</evidence>
<dbReference type="Proteomes" id="UP001160301">
    <property type="component" value="Unassembled WGS sequence"/>
</dbReference>
<reference evidence="2 3" key="1">
    <citation type="submission" date="2023-04" db="EMBL/GenBank/DDBJ databases">
        <title>The genome sequence of Polyangium sorediatum DSM14670.</title>
        <authorList>
            <person name="Zhang X."/>
        </authorList>
    </citation>
    <scope>NUCLEOTIDE SEQUENCE [LARGE SCALE GENOMIC DNA]</scope>
    <source>
        <strain evidence="2 3">DSM 14670</strain>
    </source>
</reference>
<proteinExistence type="predicted"/>
<evidence type="ECO:0000313" key="2">
    <source>
        <dbReference type="EMBL" id="MDI1435175.1"/>
    </source>
</evidence>
<dbReference type="InterPro" id="IPR016181">
    <property type="entry name" value="Acyl_CoA_acyltransferase"/>
</dbReference>
<dbReference type="RefSeq" id="WP_136972180.1">
    <property type="nucleotide sequence ID" value="NZ_JARZHI010000053.1"/>
</dbReference>
<comment type="caution">
    <text evidence="2">The sequence shown here is derived from an EMBL/GenBank/DDBJ whole genome shotgun (WGS) entry which is preliminary data.</text>
</comment>
<gene>
    <name evidence="2" type="ORF">QHF89_37075</name>
</gene>
<dbReference type="SUPFAM" id="SSF55729">
    <property type="entry name" value="Acyl-CoA N-acyltransferases (Nat)"/>
    <property type="match status" value="1"/>
</dbReference>
<feature type="region of interest" description="Disordered" evidence="1">
    <location>
        <begin position="1"/>
        <end position="46"/>
    </location>
</feature>
<feature type="region of interest" description="Disordered" evidence="1">
    <location>
        <begin position="179"/>
        <end position="199"/>
    </location>
</feature>
<evidence type="ECO:0000256" key="1">
    <source>
        <dbReference type="SAM" id="MobiDB-lite"/>
    </source>
</evidence>
<protein>
    <recommendedName>
        <fullName evidence="4">N-acetyltransferase domain-containing protein</fullName>
    </recommendedName>
</protein>
<dbReference type="EMBL" id="JARZHI010000053">
    <property type="protein sequence ID" value="MDI1435175.1"/>
    <property type="molecule type" value="Genomic_DNA"/>
</dbReference>
<evidence type="ECO:0008006" key="4">
    <source>
        <dbReference type="Google" id="ProtNLM"/>
    </source>
</evidence>
<accession>A0ABT6P3J0</accession>
<keyword evidence="3" id="KW-1185">Reference proteome</keyword>
<sequence>MRLHVSADIPLSEPNASSASSPGSLSTSAPTTTPPTPPASATRASPASTSAISSALDLNVPLLDVLDADSGELEALHDIFFENDWLKDEYLEGGGNDALYISELVIDPAYEGRNIDLALVRRLCDTLAQGCTVAILPYASQRDIDHWTPLGFEVTPPGGAGGYLHLLLGTRRARVDDPDQPGVFKVLPNPSPEAAERHH</sequence>